<reference evidence="5 6" key="1">
    <citation type="journal article" date="2008" name="Int. J. Syst. Evol. Microbiol.">
        <title>Nocardioides daphniae sp. nov., isolated from Daphnia cucullata (Crustacea: Cladocera).</title>
        <authorList>
            <person name="Toth E.M."/>
            <person name="Keki Z."/>
            <person name="Homonnay Z.G."/>
            <person name="Borsodi A.K."/>
            <person name="Marialigeti K."/>
            <person name="Schumann P."/>
        </authorList>
    </citation>
    <scope>NUCLEOTIDE SEQUENCE [LARGE SCALE GENOMIC DNA]</scope>
    <source>
        <strain evidence="5 6">JCM 16608</strain>
    </source>
</reference>
<dbReference type="Proteomes" id="UP000297025">
    <property type="component" value="Chromosome"/>
</dbReference>
<dbReference type="SUPFAM" id="SSF53041">
    <property type="entry name" value="Resolvase-like"/>
    <property type="match status" value="1"/>
</dbReference>
<evidence type="ECO:0000259" key="3">
    <source>
        <dbReference type="PROSITE" id="PS51736"/>
    </source>
</evidence>
<dbReference type="RefSeq" id="WP_135831754.1">
    <property type="nucleotide sequence ID" value="NZ_BMCK01000002.1"/>
</dbReference>
<dbReference type="KEGG" id="ndp:E2C04_04780"/>
<reference evidence="7" key="3">
    <citation type="journal article" date="2019" name="Int. J. Syst. Evol. Microbiol.">
        <title>The Global Catalogue of Microorganisms (GCM) 10K type strain sequencing project: providing services to taxonomists for standard genome sequencing and annotation.</title>
        <authorList>
            <consortium name="The Broad Institute Genomics Platform"/>
            <consortium name="The Broad Institute Genome Sequencing Center for Infectious Disease"/>
            <person name="Wu L."/>
            <person name="Ma J."/>
        </authorList>
    </citation>
    <scope>NUCLEOTIDE SEQUENCE [LARGE SCALE GENOMIC DNA]</scope>
    <source>
        <strain evidence="7">CCM 7403</strain>
    </source>
</reference>
<protein>
    <submittedName>
        <fullName evidence="5">Recombinase family protein</fullName>
    </submittedName>
</protein>
<dbReference type="InterPro" id="IPR036162">
    <property type="entry name" value="Resolvase-like_N_sf"/>
</dbReference>
<evidence type="ECO:0000313" key="5">
    <source>
        <dbReference type="EMBL" id="QCC76706.1"/>
    </source>
</evidence>
<dbReference type="SMART" id="SM00857">
    <property type="entry name" value="Resolvase"/>
    <property type="match status" value="1"/>
</dbReference>
<keyword evidence="7" id="KW-1185">Reference proteome</keyword>
<dbReference type="CDD" id="cd00338">
    <property type="entry name" value="Ser_Recombinase"/>
    <property type="match status" value="1"/>
</dbReference>
<dbReference type="EMBL" id="CP038462">
    <property type="protein sequence ID" value="QCC76706.1"/>
    <property type="molecule type" value="Genomic_DNA"/>
</dbReference>
<name>A0A4P7U9R6_9ACTN</name>
<dbReference type="GO" id="GO:0003677">
    <property type="term" value="F:DNA binding"/>
    <property type="evidence" value="ECO:0007669"/>
    <property type="project" value="UniProtKB-KW"/>
</dbReference>
<dbReference type="InterPro" id="IPR006119">
    <property type="entry name" value="Resolv_N"/>
</dbReference>
<organism evidence="5 6">
    <name type="scientific">Nocardioides daphniae</name>
    <dbReference type="NCBI Taxonomy" id="402297"/>
    <lineage>
        <taxon>Bacteria</taxon>
        <taxon>Bacillati</taxon>
        <taxon>Actinomycetota</taxon>
        <taxon>Actinomycetes</taxon>
        <taxon>Propionibacteriales</taxon>
        <taxon>Nocardioidaceae</taxon>
        <taxon>Nocardioides</taxon>
    </lineage>
</organism>
<reference evidence="5" key="4">
    <citation type="submission" date="2019-03" db="EMBL/GenBank/DDBJ databases">
        <authorList>
            <person name="Huang Y."/>
        </authorList>
    </citation>
    <scope>NUCLEOTIDE SEQUENCE</scope>
    <source>
        <strain evidence="5">JCM 16608</strain>
    </source>
</reference>
<dbReference type="GO" id="GO:0000150">
    <property type="term" value="F:DNA strand exchange activity"/>
    <property type="evidence" value="ECO:0007669"/>
    <property type="project" value="InterPro"/>
</dbReference>
<dbReference type="EMBL" id="BMCK01000002">
    <property type="protein sequence ID" value="GGD15525.1"/>
    <property type="molecule type" value="Genomic_DNA"/>
</dbReference>
<dbReference type="Pfam" id="PF00239">
    <property type="entry name" value="Resolvase"/>
    <property type="match status" value="1"/>
</dbReference>
<proteinExistence type="predicted"/>
<dbReference type="InterPro" id="IPR050639">
    <property type="entry name" value="SSR_resolvase"/>
</dbReference>
<reference evidence="4" key="2">
    <citation type="journal article" date="2014" name="Int. J. Syst. Evol. Microbiol.">
        <title>Complete genome of a new Firmicutes species belonging to the dominant human colonic microbiota ('Ruminococcus bicirculans') reveals two chromosomes and a selective capacity to utilize plant glucans.</title>
        <authorList>
            <consortium name="NISC Comparative Sequencing Program"/>
            <person name="Wegmann U."/>
            <person name="Louis P."/>
            <person name="Goesmann A."/>
            <person name="Henrissat B."/>
            <person name="Duncan S.H."/>
            <person name="Flint H.J."/>
        </authorList>
    </citation>
    <scope>NUCLEOTIDE SEQUENCE</scope>
    <source>
        <strain evidence="4">CCM 7403</strain>
    </source>
</reference>
<dbReference type="AlphaFoldDB" id="A0A4P7U9R6"/>
<gene>
    <name evidence="5" type="ORF">E2C04_04780</name>
    <name evidence="4" type="ORF">GCM10007231_13170</name>
</gene>
<evidence type="ECO:0000313" key="7">
    <source>
        <dbReference type="Proteomes" id="UP000630594"/>
    </source>
</evidence>
<dbReference type="PROSITE" id="PS51736">
    <property type="entry name" value="RECOMBINASES_3"/>
    <property type="match status" value="1"/>
</dbReference>
<evidence type="ECO:0000313" key="6">
    <source>
        <dbReference type="Proteomes" id="UP000297025"/>
    </source>
</evidence>
<dbReference type="PANTHER" id="PTHR30461:SF2">
    <property type="entry name" value="SERINE RECOMBINASE PINE-RELATED"/>
    <property type="match status" value="1"/>
</dbReference>
<dbReference type="Gene3D" id="3.40.50.1390">
    <property type="entry name" value="Resolvase, N-terminal catalytic domain"/>
    <property type="match status" value="1"/>
</dbReference>
<dbReference type="PANTHER" id="PTHR30461">
    <property type="entry name" value="DNA-INVERTASE FROM LAMBDOID PROPHAGE"/>
    <property type="match status" value="1"/>
</dbReference>
<evidence type="ECO:0000256" key="1">
    <source>
        <dbReference type="ARBA" id="ARBA00023125"/>
    </source>
</evidence>
<reference evidence="4" key="5">
    <citation type="submission" date="2024-05" db="EMBL/GenBank/DDBJ databases">
        <authorList>
            <person name="Sun Q."/>
            <person name="Sedlacek I."/>
        </authorList>
    </citation>
    <scope>NUCLEOTIDE SEQUENCE</scope>
    <source>
        <strain evidence="4">CCM 7403</strain>
    </source>
</reference>
<dbReference type="Proteomes" id="UP000630594">
    <property type="component" value="Unassembled WGS sequence"/>
</dbReference>
<keyword evidence="2" id="KW-0233">DNA recombination</keyword>
<feature type="domain" description="Resolvase/invertase-type recombinase catalytic" evidence="3">
    <location>
        <begin position="19"/>
        <end position="169"/>
    </location>
</feature>
<evidence type="ECO:0000256" key="2">
    <source>
        <dbReference type="ARBA" id="ARBA00023172"/>
    </source>
</evidence>
<keyword evidence="1" id="KW-0238">DNA-binding</keyword>
<accession>A0A4P7U9R6</accession>
<evidence type="ECO:0000313" key="4">
    <source>
        <dbReference type="EMBL" id="GGD15525.1"/>
    </source>
</evidence>
<sequence length="240" mass="26233">MTVRANASRPVPYRGAGRRAVIYLRTSGLGQVDREGPRVQEADCRRYAAALGMTVVAVLHEAAVTGDADDRPAFADALLAIEDGEADAVVVATRSRLARNLMVQEALLRRAWDLGAEVHEADYGLIPEDDPDDPTRTFVRQMLGAVAQLDKAMTVQRLRKARQQKAARGEKAVGRYKFGQGGKDHAREAVVLADLRARLDAGQTPEQVAFALNALPYDHWRTRSGKPWTPANVKRVASLA</sequence>
<dbReference type="OrthoDB" id="128993at2"/>